<accession>A0ABQ6JHV9</accession>
<feature type="compositionally biased region" description="Basic residues" evidence="1">
    <location>
        <begin position="87"/>
        <end position="96"/>
    </location>
</feature>
<feature type="region of interest" description="Disordered" evidence="1">
    <location>
        <begin position="55"/>
        <end position="96"/>
    </location>
</feature>
<proteinExistence type="predicted"/>
<dbReference type="EMBL" id="BSUZ01000001">
    <property type="protein sequence ID" value="GMA87419.1"/>
    <property type="molecule type" value="Genomic_DNA"/>
</dbReference>
<comment type="caution">
    <text evidence="2">The sequence shown here is derived from an EMBL/GenBank/DDBJ whole genome shotgun (WGS) entry which is preliminary data.</text>
</comment>
<evidence type="ECO:0000256" key="1">
    <source>
        <dbReference type="SAM" id="MobiDB-lite"/>
    </source>
</evidence>
<organism evidence="2 3">
    <name type="scientific">Angustibacter aerolatus</name>
    <dbReference type="NCBI Taxonomy" id="1162965"/>
    <lineage>
        <taxon>Bacteria</taxon>
        <taxon>Bacillati</taxon>
        <taxon>Actinomycetota</taxon>
        <taxon>Actinomycetes</taxon>
        <taxon>Kineosporiales</taxon>
        <taxon>Kineosporiaceae</taxon>
    </lineage>
</organism>
<keyword evidence="3" id="KW-1185">Reference proteome</keyword>
<sequence>MITTSAWSGGGSSTSRAVSWWRAWSSTLVTWRNTGTARGRTSLALSRSSGSVIAGAGGAAGSGPPSAPEGGSRGRAGRVMPNAWRIGRAHRGSLAS</sequence>
<gene>
    <name evidence="2" type="ORF">GCM10025868_26690</name>
</gene>
<evidence type="ECO:0000313" key="2">
    <source>
        <dbReference type="EMBL" id="GMA87419.1"/>
    </source>
</evidence>
<protein>
    <submittedName>
        <fullName evidence="2">Uncharacterized protein</fullName>
    </submittedName>
</protein>
<dbReference type="Proteomes" id="UP001157017">
    <property type="component" value="Unassembled WGS sequence"/>
</dbReference>
<evidence type="ECO:0000313" key="3">
    <source>
        <dbReference type="Proteomes" id="UP001157017"/>
    </source>
</evidence>
<name>A0ABQ6JHV9_9ACTN</name>
<reference evidence="3" key="1">
    <citation type="journal article" date="2019" name="Int. J. Syst. Evol. Microbiol.">
        <title>The Global Catalogue of Microorganisms (GCM) 10K type strain sequencing project: providing services to taxonomists for standard genome sequencing and annotation.</title>
        <authorList>
            <consortium name="The Broad Institute Genomics Platform"/>
            <consortium name="The Broad Institute Genome Sequencing Center for Infectious Disease"/>
            <person name="Wu L."/>
            <person name="Ma J."/>
        </authorList>
    </citation>
    <scope>NUCLEOTIDE SEQUENCE [LARGE SCALE GENOMIC DNA]</scope>
    <source>
        <strain evidence="3">NBRC 108730</strain>
    </source>
</reference>